<reference evidence="3" key="1">
    <citation type="journal article" date="2019" name="Int. J. Syst. Evol. Microbiol.">
        <title>The Global Catalogue of Microorganisms (GCM) 10K type strain sequencing project: providing services to taxonomists for standard genome sequencing and annotation.</title>
        <authorList>
            <consortium name="The Broad Institute Genomics Platform"/>
            <consortium name="The Broad Institute Genome Sequencing Center for Infectious Disease"/>
            <person name="Wu L."/>
            <person name="Ma J."/>
        </authorList>
    </citation>
    <scope>NUCLEOTIDE SEQUENCE [LARGE SCALE GENOMIC DNA]</scope>
    <source>
        <strain evidence="3">KCTC 52274</strain>
    </source>
</reference>
<dbReference type="EMBL" id="JBHULE010000019">
    <property type="protein sequence ID" value="MFD2562706.1"/>
    <property type="molecule type" value="Genomic_DNA"/>
</dbReference>
<keyword evidence="3" id="KW-1185">Reference proteome</keyword>
<gene>
    <name evidence="2" type="ORF">ACFSR1_08480</name>
</gene>
<evidence type="ECO:0000313" key="2">
    <source>
        <dbReference type="EMBL" id="MFD2562706.1"/>
    </source>
</evidence>
<feature type="chain" id="PRO_5046362155" evidence="1">
    <location>
        <begin position="24"/>
        <end position="392"/>
    </location>
</feature>
<evidence type="ECO:0000256" key="1">
    <source>
        <dbReference type="SAM" id="SignalP"/>
    </source>
</evidence>
<dbReference type="InterPro" id="IPR011042">
    <property type="entry name" value="6-blade_b-propeller_TolB-like"/>
</dbReference>
<dbReference type="RefSeq" id="WP_378291531.1">
    <property type="nucleotide sequence ID" value="NZ_JBHULE010000019.1"/>
</dbReference>
<dbReference type="Pfam" id="PF07676">
    <property type="entry name" value="PD40"/>
    <property type="match status" value="3"/>
</dbReference>
<dbReference type="Proteomes" id="UP001597319">
    <property type="component" value="Unassembled WGS sequence"/>
</dbReference>
<dbReference type="Gene3D" id="2.120.10.30">
    <property type="entry name" value="TolB, C-terminal domain"/>
    <property type="match status" value="1"/>
</dbReference>
<sequence length="392" mass="44345">MTLQKNLLGLVFFFFLNSTFSQQEPLALANETLYEYAFSETANLYENTTAVVEVATITNEVQKKQEVYNFLSDRSVIAHETSANFIIESLRINSKNSDYAPSFYKGELVFASSRNSKSMTVILQEHTNEPFSDLYITGKNIPDKGVSKLQGMINTKFNESSATFSPDQKTVYFTRNNYSKRKFKRNSDGYVSLKIYKADYVNGKWKNIEELPFSSDEYSIAHPALSPDGRFMYFASDMPGSYGQSDLYVVEIFEDGTYGTPRNLGDKINSPGRETFPYISDRGTLFFASDGHEGLGGLDIFMVLPNRTTGWSIYNLGAPINSVKDDFTFIINEENNTGYFASNRINGKGGDDIYGCKLLVPLLDYRDNTPAIKRKIKRHMDVKPVTEEITSF</sequence>
<keyword evidence="1" id="KW-0732">Signal</keyword>
<name>A0ABW5LEU8_9FLAO</name>
<accession>A0ABW5LEU8</accession>
<dbReference type="SUPFAM" id="SSF82171">
    <property type="entry name" value="DPP6 N-terminal domain-like"/>
    <property type="match status" value="1"/>
</dbReference>
<dbReference type="InterPro" id="IPR011659">
    <property type="entry name" value="WD40"/>
</dbReference>
<evidence type="ECO:0000313" key="3">
    <source>
        <dbReference type="Proteomes" id="UP001597319"/>
    </source>
</evidence>
<organism evidence="2 3">
    <name type="scientific">Aquimarina rubra</name>
    <dbReference type="NCBI Taxonomy" id="1920033"/>
    <lineage>
        <taxon>Bacteria</taxon>
        <taxon>Pseudomonadati</taxon>
        <taxon>Bacteroidota</taxon>
        <taxon>Flavobacteriia</taxon>
        <taxon>Flavobacteriales</taxon>
        <taxon>Flavobacteriaceae</taxon>
        <taxon>Aquimarina</taxon>
    </lineage>
</organism>
<comment type="caution">
    <text evidence="2">The sequence shown here is derived from an EMBL/GenBank/DDBJ whole genome shotgun (WGS) entry which is preliminary data.</text>
</comment>
<protein>
    <submittedName>
        <fullName evidence="2">TolB family protein</fullName>
    </submittedName>
</protein>
<feature type="signal peptide" evidence="1">
    <location>
        <begin position="1"/>
        <end position="23"/>
    </location>
</feature>
<proteinExistence type="predicted"/>